<dbReference type="EMBL" id="JAAARO010000012">
    <property type="protein sequence ID" value="KAF5739344.1"/>
    <property type="molecule type" value="Genomic_DNA"/>
</dbReference>
<feature type="region of interest" description="Disordered" evidence="1">
    <location>
        <begin position="221"/>
        <end position="256"/>
    </location>
</feature>
<dbReference type="AlphaFoldDB" id="A0A7J7CZ34"/>
<feature type="region of interest" description="Disordered" evidence="1">
    <location>
        <begin position="1"/>
        <end position="26"/>
    </location>
</feature>
<evidence type="ECO:0000313" key="3">
    <source>
        <dbReference type="Proteomes" id="UP000593562"/>
    </source>
</evidence>
<dbReference type="FunCoup" id="A0A7J7CZ34">
    <property type="interactions" value="734"/>
</dbReference>
<feature type="compositionally biased region" description="Basic residues" evidence="1">
    <location>
        <begin position="107"/>
        <end position="122"/>
    </location>
</feature>
<evidence type="ECO:0000256" key="1">
    <source>
        <dbReference type="SAM" id="MobiDB-lite"/>
    </source>
</evidence>
<proteinExistence type="predicted"/>
<accession>A0A7J7CZ34</accession>
<dbReference type="InterPro" id="IPR040305">
    <property type="entry name" value="At1g75730-like"/>
</dbReference>
<dbReference type="InParanoid" id="A0A7J7CZ34"/>
<sequence length="790" mass="86242">MDKVRDVKRGASRFSKQSGHKLSSGLNGVFIGGDFGSLEKSKERVKRLSAVCKDSSSNEEMGCCDVSDREDEHHPYVTSVGSGKRFKLPKMFFDDCNGVNNSLVPRKLRSGSKLRSAMKKRNRESVSPPLPDSKKLNQAIGEAGSPKKDGTKKSKLNMKEGGTDWSHKQAGSGPITKDEEEVVETLYSLAGMFHDSDATDQDKLNGEKANPPAFPALLEAEEGPTSTKEDSVAVKEDLSCPSETAEPSDPSSSVQKFPEEAFEVDSSNQPVVQEQSNLLNCEKISVDLDIVVPELNSQAIPLLVNNGGEKPLCNAIDLCIPPKQNQDTNILKEASNEESSPLQQKPGTALGLAMALGVQMNQPQMRNKEPKNIALWPGLSSTLPTGAQGHGPPQWSSNIKVPAWLGTSISVTGQNSFENDFSSGKVKNGKISWKRCAAHVYISHQIRALKMPDSGNRMQLLPNQLRQDEIPKQGVLVGVNKFSGVRSGLDGVSSAISSGNCSDKKLNEVHSDIYRHGRQHQDQPQASLAPKEYTSPKQGFDFLSLSAGSGGIETSNSLSRAVNGSEQSSQLQVPYLQSHAHHPMLMSLSVPQVHYTSAYPDQPAAATQQAQQQLYHPYLGRPFYGPNTSTTSLTKQQQQLQYQQRFWTAQLASQYRPAKTSTSLTPFPSWQNGRQDYPALIPRSQPAIPLPLSFEVLGPMYPKVSQQQQQQILCSQPAIAPSLSSLEVLGPKYPQISLQQQQHLMSISSSLRPAGEKSQDHHLYSVYEETGGSFRANGALPLQLLCNEHL</sequence>
<protein>
    <submittedName>
        <fullName evidence="2">Uncharacterized protein</fullName>
    </submittedName>
</protein>
<feature type="compositionally biased region" description="Basic and acidic residues" evidence="1">
    <location>
        <begin position="227"/>
        <end position="238"/>
    </location>
</feature>
<keyword evidence="3" id="KW-1185">Reference proteome</keyword>
<name>A0A7J7CZ34_TRIWF</name>
<feature type="compositionally biased region" description="Polar residues" evidence="1">
    <location>
        <begin position="14"/>
        <end position="26"/>
    </location>
</feature>
<organism evidence="2 3">
    <name type="scientific">Tripterygium wilfordii</name>
    <name type="common">Thunder God vine</name>
    <dbReference type="NCBI Taxonomy" id="458696"/>
    <lineage>
        <taxon>Eukaryota</taxon>
        <taxon>Viridiplantae</taxon>
        <taxon>Streptophyta</taxon>
        <taxon>Embryophyta</taxon>
        <taxon>Tracheophyta</taxon>
        <taxon>Spermatophyta</taxon>
        <taxon>Magnoliopsida</taxon>
        <taxon>eudicotyledons</taxon>
        <taxon>Gunneridae</taxon>
        <taxon>Pentapetalae</taxon>
        <taxon>rosids</taxon>
        <taxon>fabids</taxon>
        <taxon>Celastrales</taxon>
        <taxon>Celastraceae</taxon>
        <taxon>Tripterygium</taxon>
    </lineage>
</organism>
<feature type="compositionally biased region" description="Basic and acidic residues" evidence="1">
    <location>
        <begin position="145"/>
        <end position="167"/>
    </location>
</feature>
<gene>
    <name evidence="2" type="ORF">HS088_TW12G00549</name>
</gene>
<reference evidence="2 3" key="1">
    <citation type="journal article" date="2020" name="Nat. Commun.">
        <title>Genome of Tripterygium wilfordii and identification of cytochrome P450 involved in triptolide biosynthesis.</title>
        <authorList>
            <person name="Tu L."/>
            <person name="Su P."/>
            <person name="Zhang Z."/>
            <person name="Gao L."/>
            <person name="Wang J."/>
            <person name="Hu T."/>
            <person name="Zhou J."/>
            <person name="Zhang Y."/>
            <person name="Zhao Y."/>
            <person name="Liu Y."/>
            <person name="Song Y."/>
            <person name="Tong Y."/>
            <person name="Lu Y."/>
            <person name="Yang J."/>
            <person name="Xu C."/>
            <person name="Jia M."/>
            <person name="Peters R.J."/>
            <person name="Huang L."/>
            <person name="Gao W."/>
        </authorList>
    </citation>
    <scope>NUCLEOTIDE SEQUENCE [LARGE SCALE GENOMIC DNA]</scope>
    <source>
        <strain evidence="3">cv. XIE 37</strain>
        <tissue evidence="2">Leaf</tissue>
    </source>
</reference>
<evidence type="ECO:0000313" key="2">
    <source>
        <dbReference type="EMBL" id="KAF5739344.1"/>
    </source>
</evidence>
<dbReference type="PANTHER" id="PTHR34792:SF1">
    <property type="entry name" value="OS02G0121500 PROTEIN"/>
    <property type="match status" value="1"/>
</dbReference>
<feature type="region of interest" description="Disordered" evidence="1">
    <location>
        <begin position="107"/>
        <end position="181"/>
    </location>
</feature>
<comment type="caution">
    <text evidence="2">The sequence shown here is derived from an EMBL/GenBank/DDBJ whole genome shotgun (WGS) entry which is preliminary data.</text>
</comment>
<dbReference type="PANTHER" id="PTHR34792">
    <property type="entry name" value="OS02G0121500 PROTEIN"/>
    <property type="match status" value="1"/>
</dbReference>
<dbReference type="Proteomes" id="UP000593562">
    <property type="component" value="Unassembled WGS sequence"/>
</dbReference>